<feature type="region of interest" description="Disordered" evidence="4">
    <location>
        <begin position="984"/>
        <end position="1070"/>
    </location>
</feature>
<feature type="compositionally biased region" description="Basic and acidic residues" evidence="4">
    <location>
        <begin position="1049"/>
        <end position="1070"/>
    </location>
</feature>
<dbReference type="SMART" id="SM00449">
    <property type="entry name" value="SPRY"/>
    <property type="match status" value="1"/>
</dbReference>
<proteinExistence type="predicted"/>
<feature type="compositionally biased region" description="Polar residues" evidence="4">
    <location>
        <begin position="821"/>
        <end position="830"/>
    </location>
</feature>
<comment type="caution">
    <text evidence="6">The sequence shown here is derived from an EMBL/GenBank/DDBJ whole genome shotgun (WGS) entry which is preliminary data.</text>
</comment>
<dbReference type="InterPro" id="IPR056884">
    <property type="entry name" value="NPHP3-like_N"/>
</dbReference>
<dbReference type="Gene3D" id="2.60.120.920">
    <property type="match status" value="1"/>
</dbReference>
<dbReference type="GO" id="GO:0005634">
    <property type="term" value="C:nucleus"/>
    <property type="evidence" value="ECO:0007669"/>
    <property type="project" value="TreeGrafter"/>
</dbReference>
<dbReference type="InterPro" id="IPR027417">
    <property type="entry name" value="P-loop_NTPase"/>
</dbReference>
<keyword evidence="7" id="KW-1185">Reference proteome</keyword>
<dbReference type="InterPro" id="IPR013320">
    <property type="entry name" value="ConA-like_dom_sf"/>
</dbReference>
<feature type="region of interest" description="Disordered" evidence="4">
    <location>
        <begin position="504"/>
        <end position="531"/>
    </location>
</feature>
<dbReference type="PANTHER" id="PTHR24124">
    <property type="entry name" value="ANKYRIN REPEAT FAMILY A"/>
    <property type="match status" value="1"/>
</dbReference>
<evidence type="ECO:0000256" key="4">
    <source>
        <dbReference type="SAM" id="MobiDB-lite"/>
    </source>
</evidence>
<dbReference type="Gene3D" id="1.25.40.20">
    <property type="entry name" value="Ankyrin repeat-containing domain"/>
    <property type="match status" value="2"/>
</dbReference>
<dbReference type="InterPro" id="IPR036770">
    <property type="entry name" value="Ankyrin_rpt-contain_sf"/>
</dbReference>
<feature type="compositionally biased region" description="Acidic residues" evidence="4">
    <location>
        <begin position="800"/>
        <end position="817"/>
    </location>
</feature>
<dbReference type="CDD" id="cd12885">
    <property type="entry name" value="SPRY_RanBP_like"/>
    <property type="match status" value="1"/>
</dbReference>
<dbReference type="PROSITE" id="PS50188">
    <property type="entry name" value="B302_SPRY"/>
    <property type="match status" value="1"/>
</dbReference>
<sequence>MSTLSIKTSIQPLSFEPAENIPSPFPKTPTQITGEVAETSGKIETSKCWNEAKNRFRVKLGGTTSARSNNDEFIDRFLKNNDRIDKTISECEKLKSTADRQYDHSTSSRFVGKLLGVLVVVKNIGDPLLQCAPESISIAWSAISLLINVGANDIENCGRISEACANIVTIILNCRLFETRNQKNESKTGDEETEEAIIESIQELLCQILDFFWVANKKLRDKKIKRFFKDIFDSKVNQKYEEVINQYKALRQSTELAFQERVLDVLNHIKKDREELSAVLFPALKDIAIKLDDLSLDVKNVLTELQVRDKFKTYRKELKPLDTHRNQLEATLQPLRYGTSHLCQWLFKHRHYKAWERVDPKAEKEKIQKAAAVESKQNQKGQLEQSEKPVVSTPNLMYIKGRAGFGKSVMMALAVQRLKRGSGNSSEEETHLQNELHIQQGAEPPKQGEEHPVLYFFFKRGDDATQLTAKAYSSLLTQLFSDNYARSREDMEKFITAVAHIKEGDSSNSQGKSDEDDENDAKEKEGPPTVSNKDLLRIEAIGKAIGRTIYIVIDGVDECTDFESEGLVSDLVNLARSKKASFKVLLSSREDLNIDSQFIKDEENQAVLDRTQLDMSTGASETDPAAALESDTVDPFLCITHGDTTILTVTKETNSEDMKVYLDESLRQLMKRRLPRMFYSKKDGRRNEVKSKRLLLDIKNMVNSIQQKSDGMFTYSAMIITSLDQPSPMSLTERLRNLPDGMDELYSRQLESLTGAERRLVTLALRRIIWSPTDMGTVEIAEEFKQKYLKEDQAANGADGTEDYDEHSEGGTEDEDDTQKPKISNPSTEGENPHRRPSLHRSNTYLGENPIEKAMRSPEIADTIYHLEGVGRDFFKFANNKQTIGLIHKSVRDWVEKESEKAAKRDYGIKSIASLFAWDKNTDELKLTLPIPKIFVKGQGESIDFQSEKEEQLDILIYILRVLTHPVFYETYMPYYPVEDPPLLGEESLENKPESEAKELGKNETSSDKEAETEVRDEPQQEEYAQIKTPAESGSVEAHPTTLTDGSDEGEKGAHNEKQEQSGIIESKRELNANQVDELLLAEESAIKTSDGDAARHAETDNTKIVEADLISNENERQENNDVRTSKDINNVSHTESEGNEVDSHKGEEKAVEETFHKGPWRSEIHHWPQHMRRVTELWPKDERHGEKWVEVYDLLRKFSQSNIFRRWDAQFTQYHSNLSLDEFLTFGKTTPAHMAGFLGLPLYFEFMLEDEGVAYDIKQLTTTKRTPIHYPAIYRYPNAVELFLKKGGDLNVKDQSDDTPLTTLFNEIQGSPIDQNNEQVKKLVETLKIFLNWGANFNDLLSSGQRPLQRIISMGDESLVDLVMEKAEPKIDLNLADDGGNTALHTVWLFKGDNASAYQVSIAKKLLAAGANPNAENSRSRQPLAEAVAVRNKEGIELLLDPQYGPHVNDEDTEGKTALIKLVSDYMDDDQATAVTLFNLLLENGADITIRDKEMWTALMWSIYSENWEIVKALLPIYAAKHGDDHSYVTMKNLNDRTLVHLAAEWGSVKTAEAVLGVLTPEEIRGYLAQQDSNCQGKSAFHIAVSNSNIEVAEYLLDRGADPLAADTDGRTPGEDLIQVWQHYRANPNVDIKASEVGRVKLLIATKAPDTQNSYLHYAILTGETATVEILGKNGAIPTLKDKENWDSFDWALVSGQQELMETHFPDVVVDYSARKIDSKVLFQPITGWDLARCHAAMMVTEGESDCRVELREADDNGVQTIFDGSGYSISANHPVNPYLSTFYYEVTILASKNICGVNIGIGFVGDEYPMYNLPGWPHKNINSFALHGDDGRIYSTDIDSYFTGSYKPLYHGAAIFGVGDTIGCGYDLVHHTIFWTMNGKYLGVGSENVRDRLYPCIGATDWFTVTTNFGCDGGKPFVWDGEREINESS</sequence>
<reference evidence="6 7" key="1">
    <citation type="submission" date="2019-10" db="EMBL/GenBank/DDBJ databases">
        <authorList>
            <person name="Palmer J.M."/>
        </authorList>
    </citation>
    <scope>NUCLEOTIDE SEQUENCE [LARGE SCALE GENOMIC DNA]</scope>
    <source>
        <strain evidence="6 7">TWF694</strain>
    </source>
</reference>
<dbReference type="InterPro" id="IPR003877">
    <property type="entry name" value="SPRY_dom"/>
</dbReference>
<dbReference type="PROSITE" id="PS50297">
    <property type="entry name" value="ANK_REP_REGION"/>
    <property type="match status" value="2"/>
</dbReference>
<name>A0AAV9WRZ7_9PEZI</name>
<dbReference type="GO" id="GO:0010468">
    <property type="term" value="P:regulation of gene expression"/>
    <property type="evidence" value="ECO:0007669"/>
    <property type="project" value="TreeGrafter"/>
</dbReference>
<evidence type="ECO:0000259" key="5">
    <source>
        <dbReference type="PROSITE" id="PS50188"/>
    </source>
</evidence>
<accession>A0AAV9WRZ7</accession>
<dbReference type="InterPro" id="IPR043136">
    <property type="entry name" value="B30.2/SPRY_sf"/>
</dbReference>
<dbReference type="SUPFAM" id="SSF48403">
    <property type="entry name" value="Ankyrin repeat"/>
    <property type="match status" value="2"/>
</dbReference>
<evidence type="ECO:0000313" key="6">
    <source>
        <dbReference type="EMBL" id="KAK6523097.1"/>
    </source>
</evidence>
<dbReference type="PANTHER" id="PTHR24124:SF14">
    <property type="entry name" value="CHROMOSOME UNDETERMINED SCAFFOLD_25, WHOLE GENOME SHOTGUN SEQUENCE"/>
    <property type="match status" value="1"/>
</dbReference>
<keyword evidence="2 3" id="KW-0040">ANK repeat</keyword>
<dbReference type="Pfam" id="PF12796">
    <property type="entry name" value="Ank_2"/>
    <property type="match status" value="1"/>
</dbReference>
<dbReference type="InterPro" id="IPR044736">
    <property type="entry name" value="Gid1/RanBPM/SPLA_SPRY"/>
</dbReference>
<gene>
    <name evidence="6" type="ORF">TWF694_005995</name>
</gene>
<feature type="repeat" description="ANK" evidence="3">
    <location>
        <begin position="1577"/>
        <end position="1609"/>
    </location>
</feature>
<feature type="compositionally biased region" description="Basic and acidic residues" evidence="4">
    <location>
        <begin position="989"/>
        <end position="1019"/>
    </location>
</feature>
<organism evidence="6 7">
    <name type="scientific">Orbilia ellipsospora</name>
    <dbReference type="NCBI Taxonomy" id="2528407"/>
    <lineage>
        <taxon>Eukaryota</taxon>
        <taxon>Fungi</taxon>
        <taxon>Dikarya</taxon>
        <taxon>Ascomycota</taxon>
        <taxon>Pezizomycotina</taxon>
        <taxon>Orbiliomycetes</taxon>
        <taxon>Orbiliales</taxon>
        <taxon>Orbiliaceae</taxon>
        <taxon>Orbilia</taxon>
    </lineage>
</organism>
<feature type="repeat" description="ANK" evidence="3">
    <location>
        <begin position="1264"/>
        <end position="1296"/>
    </location>
</feature>
<dbReference type="Gene3D" id="3.40.50.300">
    <property type="entry name" value="P-loop containing nucleotide triphosphate hydrolases"/>
    <property type="match status" value="1"/>
</dbReference>
<evidence type="ECO:0000256" key="3">
    <source>
        <dbReference type="PROSITE-ProRule" id="PRU00023"/>
    </source>
</evidence>
<evidence type="ECO:0000256" key="1">
    <source>
        <dbReference type="ARBA" id="ARBA00022737"/>
    </source>
</evidence>
<dbReference type="EMBL" id="JAVHJO010000019">
    <property type="protein sequence ID" value="KAK6523097.1"/>
    <property type="molecule type" value="Genomic_DNA"/>
</dbReference>
<evidence type="ECO:0000313" key="7">
    <source>
        <dbReference type="Proteomes" id="UP001365542"/>
    </source>
</evidence>
<dbReference type="Pfam" id="PF00023">
    <property type="entry name" value="Ank"/>
    <property type="match status" value="1"/>
</dbReference>
<dbReference type="SUPFAM" id="SSF49899">
    <property type="entry name" value="Concanavalin A-like lectins/glucanases"/>
    <property type="match status" value="1"/>
</dbReference>
<dbReference type="SMART" id="SM00248">
    <property type="entry name" value="ANK"/>
    <property type="match status" value="9"/>
</dbReference>
<evidence type="ECO:0000256" key="2">
    <source>
        <dbReference type="ARBA" id="ARBA00023043"/>
    </source>
</evidence>
<feature type="domain" description="B30.2/SPRY" evidence="5">
    <location>
        <begin position="1707"/>
        <end position="1916"/>
    </location>
</feature>
<keyword evidence="1" id="KW-0677">Repeat</keyword>
<dbReference type="PROSITE" id="PS50088">
    <property type="entry name" value="ANK_REPEAT"/>
    <property type="match status" value="2"/>
</dbReference>
<dbReference type="InterPro" id="IPR001870">
    <property type="entry name" value="B30.2/SPRY"/>
</dbReference>
<feature type="region of interest" description="Disordered" evidence="4">
    <location>
        <begin position="792"/>
        <end position="851"/>
    </location>
</feature>
<dbReference type="Proteomes" id="UP001365542">
    <property type="component" value="Unassembled WGS sequence"/>
</dbReference>
<dbReference type="Pfam" id="PF24883">
    <property type="entry name" value="NPHP3_N"/>
    <property type="match status" value="1"/>
</dbReference>
<dbReference type="InterPro" id="IPR002110">
    <property type="entry name" value="Ankyrin_rpt"/>
</dbReference>
<dbReference type="Pfam" id="PF00622">
    <property type="entry name" value="SPRY"/>
    <property type="match status" value="1"/>
</dbReference>
<protein>
    <recommendedName>
        <fullName evidence="5">B30.2/SPRY domain-containing protein</fullName>
    </recommendedName>
</protein>